<feature type="signal peptide" evidence="1">
    <location>
        <begin position="1"/>
        <end position="20"/>
    </location>
</feature>
<dbReference type="AlphaFoldDB" id="A0A8J7GAX0"/>
<accession>A0A8J7GAX0</accession>
<protein>
    <recommendedName>
        <fullName evidence="4">Lipoprotein</fullName>
    </recommendedName>
</protein>
<evidence type="ECO:0000313" key="3">
    <source>
        <dbReference type="Proteomes" id="UP000622552"/>
    </source>
</evidence>
<dbReference type="Proteomes" id="UP000622552">
    <property type="component" value="Unassembled WGS sequence"/>
</dbReference>
<keyword evidence="1" id="KW-0732">Signal</keyword>
<dbReference type="RefSeq" id="WP_197002190.1">
    <property type="nucleotide sequence ID" value="NZ_BONS01000004.1"/>
</dbReference>
<keyword evidence="3" id="KW-1185">Reference proteome</keyword>
<name>A0A8J7GAX0_9ACTN</name>
<sequence length="158" mass="16579">MRFRRWVPVVLAALAVPGVAGCVAVDRARAADVRAHAADDCRGVVGHDVTGPAEVQWPFGYTGVASACGQRRAEGHLLGAYPGSGYYVVTSPDGLFVTRVDFGGPDPGRHTRNRAVRLAPDAVPGGVLTAEEVTRYRADVARRGGLGPTVRVSDGFVV</sequence>
<feature type="chain" id="PRO_5038518307" description="Lipoprotein" evidence="1">
    <location>
        <begin position="21"/>
        <end position="158"/>
    </location>
</feature>
<proteinExistence type="predicted"/>
<comment type="caution">
    <text evidence="2">The sequence shown here is derived from an EMBL/GenBank/DDBJ whole genome shotgun (WGS) entry which is preliminary data.</text>
</comment>
<evidence type="ECO:0000256" key="1">
    <source>
        <dbReference type="SAM" id="SignalP"/>
    </source>
</evidence>
<dbReference type="EMBL" id="JADOUF010000001">
    <property type="protein sequence ID" value="MBG6135024.1"/>
    <property type="molecule type" value="Genomic_DNA"/>
</dbReference>
<reference evidence="2" key="1">
    <citation type="submission" date="2020-11" db="EMBL/GenBank/DDBJ databases">
        <title>Sequencing the genomes of 1000 actinobacteria strains.</title>
        <authorList>
            <person name="Klenk H.-P."/>
        </authorList>
    </citation>
    <scope>NUCLEOTIDE SEQUENCE</scope>
    <source>
        <strain evidence="2">DSM 45356</strain>
    </source>
</reference>
<gene>
    <name evidence="2" type="ORF">IW245_001218</name>
</gene>
<dbReference type="PROSITE" id="PS51257">
    <property type="entry name" value="PROKAR_LIPOPROTEIN"/>
    <property type="match status" value="1"/>
</dbReference>
<evidence type="ECO:0000313" key="2">
    <source>
        <dbReference type="EMBL" id="MBG6135024.1"/>
    </source>
</evidence>
<organism evidence="2 3">
    <name type="scientific">Longispora fulva</name>
    <dbReference type="NCBI Taxonomy" id="619741"/>
    <lineage>
        <taxon>Bacteria</taxon>
        <taxon>Bacillati</taxon>
        <taxon>Actinomycetota</taxon>
        <taxon>Actinomycetes</taxon>
        <taxon>Micromonosporales</taxon>
        <taxon>Micromonosporaceae</taxon>
        <taxon>Longispora</taxon>
    </lineage>
</organism>
<evidence type="ECO:0008006" key="4">
    <source>
        <dbReference type="Google" id="ProtNLM"/>
    </source>
</evidence>